<dbReference type="EMBL" id="JACJJL010000001">
    <property type="protein sequence ID" value="MBM6660327.1"/>
    <property type="molecule type" value="Genomic_DNA"/>
</dbReference>
<dbReference type="RefSeq" id="WP_205106974.1">
    <property type="nucleotide sequence ID" value="NZ_JACJJL010000001.1"/>
</dbReference>
<dbReference type="AlphaFoldDB" id="A0A939B3R9"/>
<proteinExistence type="predicted"/>
<name>A0A939B3R9_9BACT</name>
<gene>
    <name evidence="1" type="ORF">H6B30_00910</name>
</gene>
<comment type="caution">
    <text evidence="1">The sequence shown here is derived from an EMBL/GenBank/DDBJ whole genome shotgun (WGS) entry which is preliminary data.</text>
</comment>
<reference evidence="1 2" key="1">
    <citation type="journal article" date="2021" name="Sci. Rep.">
        <title>The distribution of antibiotic resistance genes in chicken gut microbiota commensals.</title>
        <authorList>
            <person name="Juricova H."/>
            <person name="Matiasovicova J."/>
            <person name="Kubasova T."/>
            <person name="Cejkova D."/>
            <person name="Rychlik I."/>
        </authorList>
    </citation>
    <scope>NUCLEOTIDE SEQUENCE [LARGE SCALE GENOMIC DNA]</scope>
    <source>
        <strain evidence="1 2">An819</strain>
    </source>
</reference>
<dbReference type="Pfam" id="PF13528">
    <property type="entry name" value="Glyco_trans_1_3"/>
    <property type="match status" value="1"/>
</dbReference>
<dbReference type="SUPFAM" id="SSF53756">
    <property type="entry name" value="UDP-Glycosyltransferase/glycogen phosphorylase"/>
    <property type="match status" value="1"/>
</dbReference>
<dbReference type="Gene3D" id="3.40.50.2000">
    <property type="entry name" value="Glycogen Phosphorylase B"/>
    <property type="match status" value="1"/>
</dbReference>
<dbReference type="Proteomes" id="UP000764045">
    <property type="component" value="Unassembled WGS sequence"/>
</dbReference>
<sequence>MRVLFIVQGEGRGHLTQALTMEALLRREGHEVVGALVGKSSARELPAFFTRGMKAPVSRFDSPNFLPTPANKRSSLPRSVAYNVLRVAEFARSVWMLHKRIEAGDVDLVVNFYELLTGITYFLFRPAVPQVSIGHQYLFLHRGFNFPRAGRTSLALLRLFTRMTSLGATKRLALSFRPMPADEAQRIAVVPPLLRREVAAMKPRRGNYIHGYMVNSGFARSIEEWHKSHPSVPLRFFWDRKGAGRVTRVDSTLEFHAIDDHDFLCSLASCHAYATTAGFESVCEAMYLGKPIMMVPAHIEQDCNAYDACRCGAGIVADDFDLGRLADFAATFKPSAGFKAWADSAAGHIVPSLEKAAETVPVYPLSISTMFK</sequence>
<protein>
    <submittedName>
        <fullName evidence="1">Glycosyltransferase</fullName>
    </submittedName>
</protein>
<evidence type="ECO:0000313" key="2">
    <source>
        <dbReference type="Proteomes" id="UP000764045"/>
    </source>
</evidence>
<organism evidence="1 2">
    <name type="scientific">Marseilla massiliensis</name>
    <dbReference type="NCBI Taxonomy" id="1841864"/>
    <lineage>
        <taxon>Bacteria</taxon>
        <taxon>Pseudomonadati</taxon>
        <taxon>Bacteroidota</taxon>
        <taxon>Bacteroidia</taxon>
        <taxon>Bacteroidales</taxon>
        <taxon>Prevotellaceae</taxon>
        <taxon>Marseilla</taxon>
    </lineage>
</organism>
<keyword evidence="2" id="KW-1185">Reference proteome</keyword>
<evidence type="ECO:0000313" key="1">
    <source>
        <dbReference type="EMBL" id="MBM6660327.1"/>
    </source>
</evidence>
<accession>A0A939B3R9</accession>